<keyword evidence="2 5" id="KW-0812">Transmembrane</keyword>
<proteinExistence type="predicted"/>
<dbReference type="AlphaFoldDB" id="A0A7X2NT56"/>
<evidence type="ECO:0000256" key="4">
    <source>
        <dbReference type="ARBA" id="ARBA00023136"/>
    </source>
</evidence>
<protein>
    <submittedName>
        <fullName evidence="7">Cation:proton antiporter</fullName>
    </submittedName>
</protein>
<dbReference type="InterPro" id="IPR038770">
    <property type="entry name" value="Na+/solute_symporter_sf"/>
</dbReference>
<name>A0A7X2NT56_9FIRM</name>
<feature type="transmembrane region" description="Helical" evidence="5">
    <location>
        <begin position="219"/>
        <end position="252"/>
    </location>
</feature>
<evidence type="ECO:0000313" key="8">
    <source>
        <dbReference type="Proteomes" id="UP000461880"/>
    </source>
</evidence>
<dbReference type="PANTHER" id="PTHR43021">
    <property type="entry name" value="NA(+)/H(+) ANTIPORTER-RELATED"/>
    <property type="match status" value="1"/>
</dbReference>
<organism evidence="7 8">
    <name type="scientific">Stecheria intestinalis</name>
    <dbReference type="NCBI Taxonomy" id="2606630"/>
    <lineage>
        <taxon>Bacteria</taxon>
        <taxon>Bacillati</taxon>
        <taxon>Bacillota</taxon>
        <taxon>Erysipelotrichia</taxon>
        <taxon>Erysipelotrichales</taxon>
        <taxon>Erysipelotrichaceae</taxon>
        <taxon>Stecheria</taxon>
    </lineage>
</organism>
<evidence type="ECO:0000256" key="2">
    <source>
        <dbReference type="ARBA" id="ARBA00022692"/>
    </source>
</evidence>
<dbReference type="Pfam" id="PF00999">
    <property type="entry name" value="Na_H_Exchanger"/>
    <property type="match status" value="1"/>
</dbReference>
<evidence type="ECO:0000256" key="3">
    <source>
        <dbReference type="ARBA" id="ARBA00022989"/>
    </source>
</evidence>
<accession>A0A7X2NT56</accession>
<sequence>MSALFYIAICMAAGLLMTRLIRLIHLPNVTAYLIAGVLIGPCVFNLVGSEELATFSVITECALGFIAFSIGDEFKISTLKEIGGPALLITVLESVGAVVCVMSITMALGFDKILCIMLGALSASTAPAATLLVVRQYKADGPLTKMLLPVVAADDATGLIAYSICVSIALSIINGETLTAANTVLLPLLHIIEALAIGAGLGTLLALTHRFFRSHSNRMSFCIAFVMLGVGIADWLGLSNLLLCMALGAMYVNLSNDAEKILKCVDDWTYPLFMLFFVISGAQLNLAVLPKVGLIGIVYIFARFGGKFLGAWLGGTITHQPPVVKDNLGWALMPQAGVAIGMATLALSQLPLEYGQQIQTVILSATLVYEVVGPIATKNALKRAGEIHANA</sequence>
<comment type="subcellular location">
    <subcellularLocation>
        <location evidence="1">Membrane</location>
        <topology evidence="1">Multi-pass membrane protein</topology>
    </subcellularLocation>
</comment>
<evidence type="ECO:0000259" key="6">
    <source>
        <dbReference type="Pfam" id="PF00999"/>
    </source>
</evidence>
<feature type="transmembrane region" description="Helical" evidence="5">
    <location>
        <begin position="116"/>
        <end position="134"/>
    </location>
</feature>
<feature type="transmembrane region" description="Helical" evidence="5">
    <location>
        <begin position="185"/>
        <end position="207"/>
    </location>
</feature>
<comment type="caution">
    <text evidence="7">The sequence shown here is derived from an EMBL/GenBank/DDBJ whole genome shotgun (WGS) entry which is preliminary data.</text>
</comment>
<evidence type="ECO:0000256" key="1">
    <source>
        <dbReference type="ARBA" id="ARBA00004141"/>
    </source>
</evidence>
<feature type="transmembrane region" description="Helical" evidence="5">
    <location>
        <begin position="146"/>
        <end position="173"/>
    </location>
</feature>
<dbReference type="Proteomes" id="UP000461880">
    <property type="component" value="Unassembled WGS sequence"/>
</dbReference>
<keyword evidence="4 5" id="KW-0472">Membrane</keyword>
<gene>
    <name evidence="7" type="ORF">FYJ51_09070</name>
</gene>
<dbReference type="Gene3D" id="1.20.1530.20">
    <property type="match status" value="1"/>
</dbReference>
<dbReference type="InterPro" id="IPR006153">
    <property type="entry name" value="Cation/H_exchanger_TM"/>
</dbReference>
<evidence type="ECO:0000256" key="5">
    <source>
        <dbReference type="SAM" id="Phobius"/>
    </source>
</evidence>
<feature type="transmembrane region" description="Helical" evidence="5">
    <location>
        <begin position="272"/>
        <end position="302"/>
    </location>
</feature>
<dbReference type="RefSeq" id="WP_105304322.1">
    <property type="nucleotide sequence ID" value="NZ_VUMN01000022.1"/>
</dbReference>
<feature type="transmembrane region" description="Helical" evidence="5">
    <location>
        <begin position="86"/>
        <end position="110"/>
    </location>
</feature>
<evidence type="ECO:0000313" key="7">
    <source>
        <dbReference type="EMBL" id="MSS59049.1"/>
    </source>
</evidence>
<feature type="transmembrane region" description="Helical" evidence="5">
    <location>
        <begin position="53"/>
        <end position="74"/>
    </location>
</feature>
<keyword evidence="3 5" id="KW-1133">Transmembrane helix</keyword>
<keyword evidence="8" id="KW-1185">Reference proteome</keyword>
<dbReference type="EMBL" id="VUMN01000022">
    <property type="protein sequence ID" value="MSS59049.1"/>
    <property type="molecule type" value="Genomic_DNA"/>
</dbReference>
<dbReference type="GO" id="GO:1902600">
    <property type="term" value="P:proton transmembrane transport"/>
    <property type="evidence" value="ECO:0007669"/>
    <property type="project" value="InterPro"/>
</dbReference>
<dbReference type="PANTHER" id="PTHR43021:SF2">
    <property type="entry name" value="CATION_H+ EXCHANGER DOMAIN-CONTAINING PROTEIN"/>
    <property type="match status" value="1"/>
</dbReference>
<feature type="domain" description="Cation/H+ exchanger transmembrane" evidence="6">
    <location>
        <begin position="17"/>
        <end position="378"/>
    </location>
</feature>
<feature type="transmembrane region" description="Helical" evidence="5">
    <location>
        <begin position="6"/>
        <end position="22"/>
    </location>
</feature>
<feature type="transmembrane region" description="Helical" evidence="5">
    <location>
        <begin position="29"/>
        <end position="47"/>
    </location>
</feature>
<reference evidence="7 8" key="1">
    <citation type="submission" date="2019-08" db="EMBL/GenBank/DDBJ databases">
        <title>In-depth cultivation of the pig gut microbiome towards novel bacterial diversity and tailored functional studies.</title>
        <authorList>
            <person name="Wylensek D."/>
            <person name="Hitch T.C.A."/>
            <person name="Clavel T."/>
        </authorList>
    </citation>
    <scope>NUCLEOTIDE SEQUENCE [LARGE SCALE GENOMIC DNA]</scope>
    <source>
        <strain evidence="7 8">Oil+RF-744-GAM-WT-6</strain>
    </source>
</reference>
<dbReference type="GO" id="GO:0016020">
    <property type="term" value="C:membrane"/>
    <property type="evidence" value="ECO:0007669"/>
    <property type="project" value="UniProtKB-SubCell"/>
</dbReference>
<dbReference type="GO" id="GO:0015297">
    <property type="term" value="F:antiporter activity"/>
    <property type="evidence" value="ECO:0007669"/>
    <property type="project" value="InterPro"/>
</dbReference>